<dbReference type="Gene3D" id="2.70.150.10">
    <property type="entry name" value="Calcium-transporting ATPase, cytoplasmic transduction domain A"/>
    <property type="match status" value="1"/>
</dbReference>
<dbReference type="FunFam" id="3.40.50.1000:FF:000001">
    <property type="entry name" value="Phospholipid-transporting ATPase IC"/>
    <property type="match status" value="1"/>
</dbReference>
<proteinExistence type="predicted"/>
<comment type="subcellular location">
    <subcellularLocation>
        <location evidence="1">Cell membrane</location>
        <topology evidence="1">Multi-pass membrane protein</topology>
    </subcellularLocation>
</comment>
<feature type="transmembrane region" description="Helical" evidence="9">
    <location>
        <begin position="184"/>
        <end position="206"/>
    </location>
</feature>
<dbReference type="InterPro" id="IPR023299">
    <property type="entry name" value="ATPase_P-typ_cyto_dom_N"/>
</dbReference>
<dbReference type="Gene3D" id="3.40.1110.10">
    <property type="entry name" value="Calcium-transporting ATPase, cytoplasmic domain N"/>
    <property type="match status" value="1"/>
</dbReference>
<evidence type="ECO:0000313" key="12">
    <source>
        <dbReference type="Proteomes" id="UP001212152"/>
    </source>
</evidence>
<feature type="transmembrane region" description="Helical" evidence="9">
    <location>
        <begin position="978"/>
        <end position="1000"/>
    </location>
</feature>
<evidence type="ECO:0000256" key="5">
    <source>
        <dbReference type="ARBA" id="ARBA00022840"/>
    </source>
</evidence>
<dbReference type="SFLD" id="SFLDF00027">
    <property type="entry name" value="p-type_atpase"/>
    <property type="match status" value="1"/>
</dbReference>
<dbReference type="InterPro" id="IPR004014">
    <property type="entry name" value="ATPase_P-typ_cation-transptr_N"/>
</dbReference>
<dbReference type="GO" id="GO:0036376">
    <property type="term" value="P:sodium ion export across plasma membrane"/>
    <property type="evidence" value="ECO:0007669"/>
    <property type="project" value="TreeGrafter"/>
</dbReference>
<dbReference type="GO" id="GO:0006883">
    <property type="term" value="P:intracellular sodium ion homeostasis"/>
    <property type="evidence" value="ECO:0007669"/>
    <property type="project" value="TreeGrafter"/>
</dbReference>
<keyword evidence="2" id="KW-1003">Cell membrane</keyword>
<dbReference type="PRINTS" id="PR00119">
    <property type="entry name" value="CATATPASE"/>
</dbReference>
<reference evidence="11" key="1">
    <citation type="submission" date="2020-05" db="EMBL/GenBank/DDBJ databases">
        <title>Phylogenomic resolution of chytrid fungi.</title>
        <authorList>
            <person name="Stajich J.E."/>
            <person name="Amses K."/>
            <person name="Simmons R."/>
            <person name="Seto K."/>
            <person name="Myers J."/>
            <person name="Bonds A."/>
            <person name="Quandt C.A."/>
            <person name="Barry K."/>
            <person name="Liu P."/>
            <person name="Grigoriev I."/>
            <person name="Longcore J.E."/>
            <person name="James T.Y."/>
        </authorList>
    </citation>
    <scope>NUCLEOTIDE SEQUENCE</scope>
    <source>
        <strain evidence="11">JEL0379</strain>
    </source>
</reference>
<feature type="transmembrane region" description="Helical" evidence="9">
    <location>
        <begin position="152"/>
        <end position="178"/>
    </location>
</feature>
<dbReference type="SUPFAM" id="SSF81665">
    <property type="entry name" value="Calcium ATPase, transmembrane domain M"/>
    <property type="match status" value="1"/>
</dbReference>
<dbReference type="InterPro" id="IPR006068">
    <property type="entry name" value="ATPase_P-typ_cation-transptr_C"/>
</dbReference>
<evidence type="ECO:0000256" key="1">
    <source>
        <dbReference type="ARBA" id="ARBA00004651"/>
    </source>
</evidence>
<dbReference type="InterPro" id="IPR059000">
    <property type="entry name" value="ATPase_P-type_domA"/>
</dbReference>
<dbReference type="InterPro" id="IPR044492">
    <property type="entry name" value="P_typ_ATPase_HD_dom"/>
</dbReference>
<feature type="transmembrane region" description="Helical" evidence="9">
    <location>
        <begin position="848"/>
        <end position="869"/>
    </location>
</feature>
<dbReference type="Pfam" id="PF00690">
    <property type="entry name" value="Cation_ATPase_N"/>
    <property type="match status" value="1"/>
</dbReference>
<keyword evidence="12" id="KW-1185">Reference proteome</keyword>
<dbReference type="InterPro" id="IPR018303">
    <property type="entry name" value="ATPase_P-typ_P_site"/>
</dbReference>
<feature type="transmembrane region" description="Helical" evidence="9">
    <location>
        <begin position="927"/>
        <end position="947"/>
    </location>
</feature>
<keyword evidence="4" id="KW-0547">Nucleotide-binding</keyword>
<dbReference type="Pfam" id="PF13246">
    <property type="entry name" value="Cation_ATPase"/>
    <property type="match status" value="1"/>
</dbReference>
<dbReference type="InterPro" id="IPR023298">
    <property type="entry name" value="ATPase_P-typ_TM_dom_sf"/>
</dbReference>
<dbReference type="PROSITE" id="PS00154">
    <property type="entry name" value="ATPASE_E1_E2"/>
    <property type="match status" value="1"/>
</dbReference>
<dbReference type="InterPro" id="IPR050510">
    <property type="entry name" value="Cation_transp_ATPase_P-type"/>
</dbReference>
<dbReference type="GO" id="GO:1990573">
    <property type="term" value="P:potassium ion import across plasma membrane"/>
    <property type="evidence" value="ECO:0007669"/>
    <property type="project" value="TreeGrafter"/>
</dbReference>
<dbReference type="SUPFAM" id="SSF56784">
    <property type="entry name" value="HAD-like"/>
    <property type="match status" value="1"/>
</dbReference>
<dbReference type="PANTHER" id="PTHR43294:SF21">
    <property type="entry name" value="CATION TRANSPORTING ATPASE"/>
    <property type="match status" value="1"/>
</dbReference>
<evidence type="ECO:0000256" key="7">
    <source>
        <dbReference type="ARBA" id="ARBA00022989"/>
    </source>
</evidence>
<dbReference type="InterPro" id="IPR023214">
    <property type="entry name" value="HAD_sf"/>
</dbReference>
<dbReference type="Pfam" id="PF00702">
    <property type="entry name" value="Hydrolase"/>
    <property type="match status" value="1"/>
</dbReference>
<dbReference type="Gene3D" id="1.20.1110.10">
    <property type="entry name" value="Calcium-transporting ATPase, transmembrane domain"/>
    <property type="match status" value="1"/>
</dbReference>
<keyword evidence="3 9" id="KW-0812">Transmembrane</keyword>
<feature type="transmembrane region" description="Helical" evidence="9">
    <location>
        <begin position="875"/>
        <end position="896"/>
    </location>
</feature>
<dbReference type="GO" id="GO:0005886">
    <property type="term" value="C:plasma membrane"/>
    <property type="evidence" value="ECO:0007669"/>
    <property type="project" value="UniProtKB-SubCell"/>
</dbReference>
<feature type="transmembrane region" description="Helical" evidence="9">
    <location>
        <begin position="1021"/>
        <end position="1044"/>
    </location>
</feature>
<dbReference type="SMART" id="SM00831">
    <property type="entry name" value="Cation_ATPase_N"/>
    <property type="match status" value="1"/>
</dbReference>
<dbReference type="NCBIfam" id="TIGR01494">
    <property type="entry name" value="ATPase_P-type"/>
    <property type="match status" value="2"/>
</dbReference>
<keyword evidence="5" id="KW-0067">ATP-binding</keyword>
<evidence type="ECO:0000256" key="9">
    <source>
        <dbReference type="SAM" id="Phobius"/>
    </source>
</evidence>
<sequence>MTRSPAVETDLEKDAASSHAVLLVNGDRNLTPASSTVQFHHSSKSSAASSAPDVFLASNPRIERVDSLAIQYRTISHQLTYPKDAQADKHGNQDDVRYFEKLEFHKVDVARLCQQFNTDAVKGLDDRAVKVRQERDGLNTFTQKRPSYIWKILGYLFGGFCSVLWIGVLVFFLCWQPLSSPPSVINLALALFVMGVIVLQASFSAAQDFATGRVMNSILNLLPSECVVIRNGESLKTSAAQLVTGDVVLLATGNKVPADCRIIESSGDVRFDRAILTGESDEIEGSVDKTDESFLESHNIALMGTHVTNGHAKGVVVLTGGRSVMGRISNLTSNTKEQTTMIQQEINRFVRIIVVLTVFLAALIFFAWLFWIRVDHYSFINLVGMLNNVMGCVVAFIPEGMPMAVTLTLSLIARRMKDAKVLPKSLATVETLGCVNVLCSDKTGTLTENRMVCTSVGFIDLELDAQGLQTLLASSQPSPAAQELHRAATLCNDATFEPSKDPLPPDERPINGNATDAAVLRLVTKVAETANHKQDWKLVHAIPFNSRNKWALTMFESQGSLTGPEKGYQVYVKGAPDVLAPACTSYWSAADNAIRALDDEAREAMVLMQEAWSTKGQRVIMICSRRYVPAYPLKSNKFSEAVARDCMQELTVIGLLGIMDPPRPETAKTVADCRRAGLRFFMVTGDFELTAAAIGRQVGIITHKETMSFADVDKAVAQTTVVAVAPRDEDEELIPAALVLTGKQISECKNEHWDVICRYEEIVFARTSPEQKLLIVNHFKTRGSIVAVTGDGVNDAPALKAADVGIAVVSGSDVAIEAASLVLMGNFDSIVSGIRLGRLVFQNLQKTIGYLLPAGSWSEIWPVLFNVFLGTPLPLSSFLMIIICVFTDLLCCLSLIMEKQEFDLLSAPPRKAKKEHLVTFKLYAQSYLFMGTMMTIIAHSMFFLYMYKYGGFTPGDLFFAFENFGSTSSYTADELTNFVNTGQCVYFVTLVILQWGNLFSIRNKRLSVLQADPFRKERRNLWLLVGIAVAFLIAVFVTEVPAIQSVFATAPVPIEFWLYPLPFALGILFMDEARKLCVRAFPRSILSRIAW</sequence>
<protein>
    <recommendedName>
        <fullName evidence="10">Cation-transporting P-type ATPase N-terminal domain-containing protein</fullName>
    </recommendedName>
</protein>
<dbReference type="Pfam" id="PF00689">
    <property type="entry name" value="Cation_ATPase_C"/>
    <property type="match status" value="1"/>
</dbReference>
<evidence type="ECO:0000256" key="8">
    <source>
        <dbReference type="ARBA" id="ARBA00023136"/>
    </source>
</evidence>
<evidence type="ECO:0000256" key="2">
    <source>
        <dbReference type="ARBA" id="ARBA00022475"/>
    </source>
</evidence>
<name>A0AAD5TKX2_9FUNG</name>
<accession>A0AAD5TKX2</accession>
<dbReference type="InterPro" id="IPR008250">
    <property type="entry name" value="ATPase_P-typ_transduc_dom_A_sf"/>
</dbReference>
<feature type="transmembrane region" description="Helical" evidence="9">
    <location>
        <begin position="1056"/>
        <end position="1073"/>
    </location>
</feature>
<dbReference type="EMBL" id="JADGJQ010000055">
    <property type="protein sequence ID" value="KAJ3175186.1"/>
    <property type="molecule type" value="Genomic_DNA"/>
</dbReference>
<dbReference type="Gene3D" id="3.40.50.1000">
    <property type="entry name" value="HAD superfamily/HAD-like"/>
    <property type="match status" value="1"/>
</dbReference>
<dbReference type="GO" id="GO:0016887">
    <property type="term" value="F:ATP hydrolysis activity"/>
    <property type="evidence" value="ECO:0007669"/>
    <property type="project" value="InterPro"/>
</dbReference>
<dbReference type="GO" id="GO:0030007">
    <property type="term" value="P:intracellular potassium ion homeostasis"/>
    <property type="evidence" value="ECO:0007669"/>
    <property type="project" value="TreeGrafter"/>
</dbReference>
<gene>
    <name evidence="11" type="ORF">HDU87_006421</name>
</gene>
<dbReference type="InterPro" id="IPR036412">
    <property type="entry name" value="HAD-like_sf"/>
</dbReference>
<dbReference type="Proteomes" id="UP001212152">
    <property type="component" value="Unassembled WGS sequence"/>
</dbReference>
<dbReference type="AlphaFoldDB" id="A0AAD5TKX2"/>
<dbReference type="GO" id="GO:0005524">
    <property type="term" value="F:ATP binding"/>
    <property type="evidence" value="ECO:0007669"/>
    <property type="project" value="UniProtKB-KW"/>
</dbReference>
<dbReference type="PANTHER" id="PTHR43294">
    <property type="entry name" value="SODIUM/POTASSIUM-TRANSPORTING ATPASE SUBUNIT ALPHA"/>
    <property type="match status" value="1"/>
</dbReference>
<dbReference type="PRINTS" id="PR00121">
    <property type="entry name" value="NAKATPASE"/>
</dbReference>
<dbReference type="SFLD" id="SFLDG00002">
    <property type="entry name" value="C1.7:_P-type_atpase_like"/>
    <property type="match status" value="1"/>
</dbReference>
<feature type="domain" description="Cation-transporting P-type ATPase N-terminal" evidence="10">
    <location>
        <begin position="103"/>
        <end position="176"/>
    </location>
</feature>
<evidence type="ECO:0000256" key="4">
    <source>
        <dbReference type="ARBA" id="ARBA00022741"/>
    </source>
</evidence>
<dbReference type="Pfam" id="PF00122">
    <property type="entry name" value="E1-E2_ATPase"/>
    <property type="match status" value="1"/>
</dbReference>
<keyword evidence="7 9" id="KW-1133">Transmembrane helix</keyword>
<dbReference type="GO" id="GO:1902600">
    <property type="term" value="P:proton transmembrane transport"/>
    <property type="evidence" value="ECO:0007669"/>
    <property type="project" value="TreeGrafter"/>
</dbReference>
<feature type="transmembrane region" description="Helical" evidence="9">
    <location>
        <begin position="349"/>
        <end position="371"/>
    </location>
</feature>
<evidence type="ECO:0000256" key="6">
    <source>
        <dbReference type="ARBA" id="ARBA00022967"/>
    </source>
</evidence>
<evidence type="ECO:0000259" key="10">
    <source>
        <dbReference type="SMART" id="SM00831"/>
    </source>
</evidence>
<dbReference type="GO" id="GO:0005391">
    <property type="term" value="F:P-type sodium:potassium-exchanging transporter activity"/>
    <property type="evidence" value="ECO:0007669"/>
    <property type="project" value="TreeGrafter"/>
</dbReference>
<evidence type="ECO:0000313" key="11">
    <source>
        <dbReference type="EMBL" id="KAJ3175186.1"/>
    </source>
</evidence>
<organism evidence="11 12">
    <name type="scientific">Geranomyces variabilis</name>
    <dbReference type="NCBI Taxonomy" id="109894"/>
    <lineage>
        <taxon>Eukaryota</taxon>
        <taxon>Fungi</taxon>
        <taxon>Fungi incertae sedis</taxon>
        <taxon>Chytridiomycota</taxon>
        <taxon>Chytridiomycota incertae sedis</taxon>
        <taxon>Chytridiomycetes</taxon>
        <taxon>Spizellomycetales</taxon>
        <taxon>Powellomycetaceae</taxon>
        <taxon>Geranomyces</taxon>
    </lineage>
</organism>
<dbReference type="SUPFAM" id="SSF81653">
    <property type="entry name" value="Calcium ATPase, transduction domain A"/>
    <property type="match status" value="1"/>
</dbReference>
<comment type="caution">
    <text evidence="11">The sequence shown here is derived from an EMBL/GenBank/DDBJ whole genome shotgun (WGS) entry which is preliminary data.</text>
</comment>
<dbReference type="SUPFAM" id="SSF81660">
    <property type="entry name" value="Metal cation-transporting ATPase, ATP-binding domain N"/>
    <property type="match status" value="1"/>
</dbReference>
<keyword evidence="6" id="KW-1278">Translocase</keyword>
<dbReference type="SFLD" id="SFLDS00003">
    <property type="entry name" value="Haloacid_Dehalogenase"/>
    <property type="match status" value="1"/>
</dbReference>
<evidence type="ECO:0000256" key="3">
    <source>
        <dbReference type="ARBA" id="ARBA00022692"/>
    </source>
</evidence>
<keyword evidence="8 9" id="KW-0472">Membrane</keyword>
<dbReference type="InterPro" id="IPR001757">
    <property type="entry name" value="P_typ_ATPase"/>
</dbReference>